<dbReference type="EMBL" id="CM000135">
    <property type="protein sequence ID" value="EEC66596.1"/>
    <property type="molecule type" value="Genomic_DNA"/>
</dbReference>
<reference evidence="2 3" key="1">
    <citation type="journal article" date="2005" name="PLoS Biol.">
        <title>The genomes of Oryza sativa: a history of duplications.</title>
        <authorList>
            <person name="Yu J."/>
            <person name="Wang J."/>
            <person name="Lin W."/>
            <person name="Li S."/>
            <person name="Li H."/>
            <person name="Zhou J."/>
            <person name="Ni P."/>
            <person name="Dong W."/>
            <person name="Hu S."/>
            <person name="Zeng C."/>
            <person name="Zhang J."/>
            <person name="Zhang Y."/>
            <person name="Li R."/>
            <person name="Xu Z."/>
            <person name="Li S."/>
            <person name="Li X."/>
            <person name="Zheng H."/>
            <person name="Cong L."/>
            <person name="Lin L."/>
            <person name="Yin J."/>
            <person name="Geng J."/>
            <person name="Li G."/>
            <person name="Shi J."/>
            <person name="Liu J."/>
            <person name="Lv H."/>
            <person name="Li J."/>
            <person name="Wang J."/>
            <person name="Deng Y."/>
            <person name="Ran L."/>
            <person name="Shi X."/>
            <person name="Wang X."/>
            <person name="Wu Q."/>
            <person name="Li C."/>
            <person name="Ren X."/>
            <person name="Wang J."/>
            <person name="Wang X."/>
            <person name="Li D."/>
            <person name="Liu D."/>
            <person name="Zhang X."/>
            <person name="Ji Z."/>
            <person name="Zhao W."/>
            <person name="Sun Y."/>
            <person name="Zhang Z."/>
            <person name="Bao J."/>
            <person name="Han Y."/>
            <person name="Dong L."/>
            <person name="Ji J."/>
            <person name="Chen P."/>
            <person name="Wu S."/>
            <person name="Liu J."/>
            <person name="Xiao Y."/>
            <person name="Bu D."/>
            <person name="Tan J."/>
            <person name="Yang L."/>
            <person name="Ye C."/>
            <person name="Zhang J."/>
            <person name="Xu J."/>
            <person name="Zhou Y."/>
            <person name="Yu Y."/>
            <person name="Zhang B."/>
            <person name="Zhuang S."/>
            <person name="Wei H."/>
            <person name="Liu B."/>
            <person name="Lei M."/>
            <person name="Yu H."/>
            <person name="Li Y."/>
            <person name="Xu H."/>
            <person name="Wei S."/>
            <person name="He X."/>
            <person name="Fang L."/>
            <person name="Zhang Z."/>
            <person name="Zhang Y."/>
            <person name="Huang X."/>
            <person name="Su Z."/>
            <person name="Tong W."/>
            <person name="Li J."/>
            <person name="Tong Z."/>
            <person name="Li S."/>
            <person name="Ye J."/>
            <person name="Wang L."/>
            <person name="Fang L."/>
            <person name="Lei T."/>
            <person name="Chen C."/>
            <person name="Chen H."/>
            <person name="Xu Z."/>
            <person name="Li H."/>
            <person name="Huang H."/>
            <person name="Zhang F."/>
            <person name="Xu H."/>
            <person name="Li N."/>
            <person name="Zhao C."/>
            <person name="Li S."/>
            <person name="Dong L."/>
            <person name="Huang Y."/>
            <person name="Li L."/>
            <person name="Xi Y."/>
            <person name="Qi Q."/>
            <person name="Li W."/>
            <person name="Zhang B."/>
            <person name="Hu W."/>
            <person name="Zhang Y."/>
            <person name="Tian X."/>
            <person name="Jiao Y."/>
            <person name="Liang X."/>
            <person name="Jin J."/>
            <person name="Gao L."/>
            <person name="Zheng W."/>
            <person name="Hao B."/>
            <person name="Liu S."/>
            <person name="Wang W."/>
            <person name="Yuan L."/>
            <person name="Cao M."/>
            <person name="McDermott J."/>
            <person name="Samudrala R."/>
            <person name="Wang J."/>
            <person name="Wong G.K."/>
            <person name="Yang H."/>
        </authorList>
    </citation>
    <scope>NUCLEOTIDE SEQUENCE [LARGE SCALE GENOMIC DNA]</scope>
    <source>
        <strain evidence="3">cv. 93-11</strain>
    </source>
</reference>
<dbReference type="Gramene" id="BGIOSGA032259-TA">
    <property type="protein sequence ID" value="BGIOSGA032259-PA"/>
    <property type="gene ID" value="BGIOSGA032259"/>
</dbReference>
<evidence type="ECO:0000313" key="2">
    <source>
        <dbReference type="EMBL" id="EEC66596.1"/>
    </source>
</evidence>
<evidence type="ECO:0000313" key="3">
    <source>
        <dbReference type="Proteomes" id="UP000007015"/>
    </source>
</evidence>
<keyword evidence="3" id="KW-1185">Reference proteome</keyword>
<name>B8BFT9_ORYSI</name>
<dbReference type="Proteomes" id="UP000007015">
    <property type="component" value="Chromosome 10"/>
</dbReference>
<dbReference type="AlphaFoldDB" id="B8BFT9"/>
<dbReference type="HOGENOM" id="CLU_1216471_0_0_1"/>
<accession>B8BFT9</accession>
<protein>
    <submittedName>
        <fullName evidence="2">Uncharacterized protein</fullName>
    </submittedName>
</protein>
<organism evidence="2 3">
    <name type="scientific">Oryza sativa subsp. indica</name>
    <name type="common">Rice</name>
    <dbReference type="NCBI Taxonomy" id="39946"/>
    <lineage>
        <taxon>Eukaryota</taxon>
        <taxon>Viridiplantae</taxon>
        <taxon>Streptophyta</taxon>
        <taxon>Embryophyta</taxon>
        <taxon>Tracheophyta</taxon>
        <taxon>Spermatophyta</taxon>
        <taxon>Magnoliopsida</taxon>
        <taxon>Liliopsida</taxon>
        <taxon>Poales</taxon>
        <taxon>Poaceae</taxon>
        <taxon>BOP clade</taxon>
        <taxon>Oryzoideae</taxon>
        <taxon>Oryzeae</taxon>
        <taxon>Oryzinae</taxon>
        <taxon>Oryza</taxon>
        <taxon>Oryza sativa</taxon>
    </lineage>
</organism>
<feature type="region of interest" description="Disordered" evidence="1">
    <location>
        <begin position="91"/>
        <end position="173"/>
    </location>
</feature>
<sequence length="228" mass="23038">MGWDRTNPLLEVFGLGVSGMGWSLERNILLRSRTKPSGKIWRTNSSGRAHGVRHRFVLLARIVLCSSAHRARSLDDDDALKRRARRIGVGKVAVANPEASPGDGGESGGGEGGGGESGGGEGDSGESGGGGGESEGGEGGDGSVAASNPEAGSGDGDRSGGGEGGGGGKAAAMAGEGECCGHHVHIVVVSDVSAAPPSACATGRRSSFRSRRWSPLILLPLRSFSHWE</sequence>
<gene>
    <name evidence="2" type="ORF">OsI_32814</name>
</gene>
<feature type="compositionally biased region" description="Gly residues" evidence="1">
    <location>
        <begin position="102"/>
        <end position="142"/>
    </location>
</feature>
<proteinExistence type="predicted"/>
<evidence type="ECO:0000256" key="1">
    <source>
        <dbReference type="SAM" id="MobiDB-lite"/>
    </source>
</evidence>